<name>A0A2T3G9B8_9BIFI</name>
<evidence type="ECO:0000256" key="2">
    <source>
        <dbReference type="ARBA" id="ARBA00023125"/>
    </source>
</evidence>
<sequence length="299" mass="32996">MERTPTTSRRTFFRKIHENTRRNVRLRRVGVDGKQVNGRRRRTTVEPMFTFEQLTRCNRTELAICRFVSTHVESVAYMSVRKLAAATYVSPSTIMRWCVKMGFGGFDSFKAEVREAASARKSTPIPQADLGELSLFFSRADSPAFEAMLGEATSLLEHADPIMFVGEGSSGTIADYGARLFANLGLFAIGLTDAFYPIATFARQSMAVIAVSESGETPKLLELMEGFASRSATLLALTNATDSTLAAMCDWSFAAGLSSERVNGGYNATSQLPAVFVIESLARRLVKLRNDRNQGNRNR</sequence>
<dbReference type="SUPFAM" id="SSF46689">
    <property type="entry name" value="Homeodomain-like"/>
    <property type="match status" value="1"/>
</dbReference>
<keyword evidence="7" id="KW-1185">Reference proteome</keyword>
<dbReference type="InterPro" id="IPR001347">
    <property type="entry name" value="SIS_dom"/>
</dbReference>
<evidence type="ECO:0000256" key="1">
    <source>
        <dbReference type="ARBA" id="ARBA00023015"/>
    </source>
</evidence>
<feature type="domain" description="SIS" evidence="5">
    <location>
        <begin position="152"/>
        <end position="291"/>
    </location>
</feature>
<evidence type="ECO:0000259" key="4">
    <source>
        <dbReference type="PROSITE" id="PS51071"/>
    </source>
</evidence>
<dbReference type="Proteomes" id="UP000240228">
    <property type="component" value="Unassembled WGS sequence"/>
</dbReference>
<dbReference type="PANTHER" id="PTHR30514:SF1">
    <property type="entry name" value="HTH-TYPE TRANSCRIPTIONAL REGULATOR HEXR-RELATED"/>
    <property type="match status" value="1"/>
</dbReference>
<dbReference type="PANTHER" id="PTHR30514">
    <property type="entry name" value="GLUCOKINASE"/>
    <property type="match status" value="1"/>
</dbReference>
<dbReference type="InterPro" id="IPR036388">
    <property type="entry name" value="WH-like_DNA-bd_sf"/>
</dbReference>
<dbReference type="Pfam" id="PF01418">
    <property type="entry name" value="HTH_6"/>
    <property type="match status" value="1"/>
</dbReference>
<dbReference type="InterPro" id="IPR047640">
    <property type="entry name" value="RpiR-like"/>
</dbReference>
<dbReference type="SUPFAM" id="SSF53697">
    <property type="entry name" value="SIS domain"/>
    <property type="match status" value="1"/>
</dbReference>
<evidence type="ECO:0000313" key="7">
    <source>
        <dbReference type="Proteomes" id="UP000240228"/>
    </source>
</evidence>
<proteinExistence type="predicted"/>
<evidence type="ECO:0000256" key="3">
    <source>
        <dbReference type="ARBA" id="ARBA00023163"/>
    </source>
</evidence>
<comment type="caution">
    <text evidence="6">The sequence shown here is derived from an EMBL/GenBank/DDBJ whole genome shotgun (WGS) entry which is preliminary data.</text>
</comment>
<dbReference type="EMBL" id="NWTX01000013">
    <property type="protein sequence ID" value="PST46095.1"/>
    <property type="molecule type" value="Genomic_DNA"/>
</dbReference>
<evidence type="ECO:0000259" key="5">
    <source>
        <dbReference type="PROSITE" id="PS51464"/>
    </source>
</evidence>
<dbReference type="PROSITE" id="PS51464">
    <property type="entry name" value="SIS"/>
    <property type="match status" value="1"/>
</dbReference>
<dbReference type="InterPro" id="IPR035472">
    <property type="entry name" value="RpiR-like_SIS"/>
</dbReference>
<dbReference type="GO" id="GO:0003677">
    <property type="term" value="F:DNA binding"/>
    <property type="evidence" value="ECO:0007669"/>
    <property type="project" value="UniProtKB-KW"/>
</dbReference>
<dbReference type="CDD" id="cd05013">
    <property type="entry name" value="SIS_RpiR"/>
    <property type="match status" value="1"/>
</dbReference>
<feature type="domain" description="HTH rpiR-type" evidence="4">
    <location>
        <begin position="44"/>
        <end position="120"/>
    </location>
</feature>
<dbReference type="Pfam" id="PF01380">
    <property type="entry name" value="SIS"/>
    <property type="match status" value="1"/>
</dbReference>
<organism evidence="6 7">
    <name type="scientific">Bifidobacterium callitrichos</name>
    <dbReference type="NCBI Taxonomy" id="762209"/>
    <lineage>
        <taxon>Bacteria</taxon>
        <taxon>Bacillati</taxon>
        <taxon>Actinomycetota</taxon>
        <taxon>Actinomycetes</taxon>
        <taxon>Bifidobacteriales</taxon>
        <taxon>Bifidobacteriaceae</taxon>
        <taxon>Bifidobacterium</taxon>
    </lineage>
</organism>
<dbReference type="InterPro" id="IPR009057">
    <property type="entry name" value="Homeodomain-like_sf"/>
</dbReference>
<keyword evidence="3" id="KW-0804">Transcription</keyword>
<protein>
    <submittedName>
        <fullName evidence="6">Transcriptional regulator</fullName>
    </submittedName>
</protein>
<dbReference type="GO" id="GO:0097367">
    <property type="term" value="F:carbohydrate derivative binding"/>
    <property type="evidence" value="ECO:0007669"/>
    <property type="project" value="InterPro"/>
</dbReference>
<reference evidence="6 7" key="2">
    <citation type="submission" date="2018-03" db="EMBL/GenBank/DDBJ databases">
        <title>The comparative genomics of Bifidobacterium callitrichos reflects dietary carbohydrate utilization within the common marmoset gut.</title>
        <authorList>
            <person name="Rani A."/>
        </authorList>
    </citation>
    <scope>NUCLEOTIDE SEQUENCE [LARGE SCALE GENOMIC DNA]</scope>
    <source>
        <strain evidence="6 7">UMA51805</strain>
    </source>
</reference>
<dbReference type="AlphaFoldDB" id="A0A2T3G9B8"/>
<dbReference type="PROSITE" id="PS51071">
    <property type="entry name" value="HTH_RPIR"/>
    <property type="match status" value="1"/>
</dbReference>
<dbReference type="GO" id="GO:1901135">
    <property type="term" value="P:carbohydrate derivative metabolic process"/>
    <property type="evidence" value="ECO:0007669"/>
    <property type="project" value="InterPro"/>
</dbReference>
<dbReference type="Gene3D" id="1.10.10.10">
    <property type="entry name" value="Winged helix-like DNA-binding domain superfamily/Winged helix DNA-binding domain"/>
    <property type="match status" value="1"/>
</dbReference>
<keyword evidence="2" id="KW-0238">DNA-binding</keyword>
<keyword evidence="1" id="KW-0805">Transcription regulation</keyword>
<accession>A0A2T3G9B8</accession>
<dbReference type="InterPro" id="IPR046348">
    <property type="entry name" value="SIS_dom_sf"/>
</dbReference>
<gene>
    <name evidence="6" type="ORF">CPA40_07830</name>
</gene>
<dbReference type="Gene3D" id="3.40.50.10490">
    <property type="entry name" value="Glucose-6-phosphate isomerase like protein, domain 1"/>
    <property type="match status" value="1"/>
</dbReference>
<evidence type="ECO:0000313" key="6">
    <source>
        <dbReference type="EMBL" id="PST46095.1"/>
    </source>
</evidence>
<dbReference type="InterPro" id="IPR000281">
    <property type="entry name" value="HTH_RpiR"/>
</dbReference>
<dbReference type="GO" id="GO:0003700">
    <property type="term" value="F:DNA-binding transcription factor activity"/>
    <property type="evidence" value="ECO:0007669"/>
    <property type="project" value="InterPro"/>
</dbReference>
<reference evidence="7" key="1">
    <citation type="submission" date="2017-09" db="EMBL/GenBank/DDBJ databases">
        <authorList>
            <person name="Sela D.A."/>
            <person name="Albert K."/>
        </authorList>
    </citation>
    <scope>NUCLEOTIDE SEQUENCE [LARGE SCALE GENOMIC DNA]</scope>
    <source>
        <strain evidence="7">UMA51805</strain>
    </source>
</reference>